<organism evidence="4 5">
    <name type="scientific">Roseiterribacter gracilis</name>
    <dbReference type="NCBI Taxonomy" id="2812848"/>
    <lineage>
        <taxon>Bacteria</taxon>
        <taxon>Pseudomonadati</taxon>
        <taxon>Pseudomonadota</taxon>
        <taxon>Alphaproteobacteria</taxon>
        <taxon>Rhodospirillales</taxon>
        <taxon>Roseiterribacteraceae</taxon>
        <taxon>Roseiterribacter</taxon>
    </lineage>
</organism>
<dbReference type="RefSeq" id="WP_420243649.1">
    <property type="nucleotide sequence ID" value="NZ_BOPV01000001.1"/>
</dbReference>
<evidence type="ECO:0000256" key="2">
    <source>
        <dbReference type="ARBA" id="ARBA00023004"/>
    </source>
</evidence>
<dbReference type="Pfam" id="PF06155">
    <property type="entry name" value="GBBH-like_N"/>
    <property type="match status" value="1"/>
</dbReference>
<dbReference type="AlphaFoldDB" id="A0A8S8XAP4"/>
<accession>A0A8S8XAP4</accession>
<dbReference type="InterPro" id="IPR010376">
    <property type="entry name" value="GBBH-like_N"/>
</dbReference>
<evidence type="ECO:0000313" key="4">
    <source>
        <dbReference type="EMBL" id="GIL40543.1"/>
    </source>
</evidence>
<dbReference type="PANTHER" id="PTHR35303">
    <property type="entry name" value="OS02G0197800 PROTEIN"/>
    <property type="match status" value="1"/>
</dbReference>
<proteinExistence type="predicted"/>
<gene>
    <name evidence="4" type="ORF">TMPK1_27800</name>
</gene>
<keyword evidence="1" id="KW-0479">Metal-binding</keyword>
<keyword evidence="2" id="KW-0408">Iron</keyword>
<comment type="caution">
    <text evidence="4">The sequence shown here is derived from an EMBL/GenBank/DDBJ whole genome shotgun (WGS) entry which is preliminary data.</text>
</comment>
<dbReference type="InterPro" id="IPR038492">
    <property type="entry name" value="GBBH-like_N_sf"/>
</dbReference>
<dbReference type="Proteomes" id="UP000681075">
    <property type="component" value="Unassembled WGS sequence"/>
</dbReference>
<sequence>MTDIWPSEIKFVRATQTLEIDFDDGTRASLPAEYLRVESPSAEVQGHGAGPKQLVTGKRDVTIDAVEPIGNYAVRLRFSDGHDTGLYSWSYLHLLGREQAARWADYLKRLDAAGARRDPAMSRA</sequence>
<protein>
    <recommendedName>
        <fullName evidence="3">Gamma-butyrobetaine hydroxylase-like N-terminal domain-containing protein</fullName>
    </recommendedName>
</protein>
<keyword evidence="5" id="KW-1185">Reference proteome</keyword>
<evidence type="ECO:0000259" key="3">
    <source>
        <dbReference type="Pfam" id="PF06155"/>
    </source>
</evidence>
<dbReference type="Gene3D" id="3.30.2020.30">
    <property type="match status" value="1"/>
</dbReference>
<evidence type="ECO:0000313" key="5">
    <source>
        <dbReference type="Proteomes" id="UP000681075"/>
    </source>
</evidence>
<evidence type="ECO:0000256" key="1">
    <source>
        <dbReference type="ARBA" id="ARBA00022723"/>
    </source>
</evidence>
<dbReference type="EMBL" id="BOPV01000001">
    <property type="protein sequence ID" value="GIL40543.1"/>
    <property type="molecule type" value="Genomic_DNA"/>
</dbReference>
<reference evidence="4" key="1">
    <citation type="submission" date="2021-02" db="EMBL/GenBank/DDBJ databases">
        <title>Genome sequence of Rhodospirillales sp. strain TMPK1 isolated from soil.</title>
        <authorList>
            <person name="Nakai R."/>
            <person name="Kusada H."/>
            <person name="Tamaki H."/>
        </authorList>
    </citation>
    <scope>NUCLEOTIDE SEQUENCE</scope>
    <source>
        <strain evidence="4">TMPK1</strain>
    </source>
</reference>
<name>A0A8S8XAP4_9PROT</name>
<dbReference type="GO" id="GO:0046872">
    <property type="term" value="F:metal ion binding"/>
    <property type="evidence" value="ECO:0007669"/>
    <property type="project" value="UniProtKB-KW"/>
</dbReference>
<feature type="domain" description="Gamma-butyrobetaine hydroxylase-like N-terminal" evidence="3">
    <location>
        <begin position="11"/>
        <end position="93"/>
    </location>
</feature>
<dbReference type="PANTHER" id="PTHR35303:SF5">
    <property type="entry name" value="OS02G0197800 PROTEIN"/>
    <property type="match status" value="1"/>
</dbReference>